<keyword evidence="3" id="KW-1185">Reference proteome</keyword>
<proteinExistence type="predicted"/>
<keyword evidence="1" id="KW-1133">Transmembrane helix</keyword>
<sequence length="145" mass="16427">MNIRKSIAISFFLIALVMGVVFYSYLNFPVGLEGYFTRSYYAQFGALAIAIELIIASYYLFRGNNKANFYLALYGFTAVLDILFHISGFLTSNVPIYGMIMFGICTILSFYISFSNSFNLGKISLWGALLSFVMGNVIEWFFNFS</sequence>
<accession>A0ABW5LFT5</accession>
<feature type="transmembrane region" description="Helical" evidence="1">
    <location>
        <begin position="7"/>
        <end position="28"/>
    </location>
</feature>
<evidence type="ECO:0000313" key="3">
    <source>
        <dbReference type="Proteomes" id="UP001597319"/>
    </source>
</evidence>
<dbReference type="RefSeq" id="WP_378292035.1">
    <property type="nucleotide sequence ID" value="NZ_JBHULE010000019.1"/>
</dbReference>
<dbReference type="Proteomes" id="UP001597319">
    <property type="component" value="Unassembled WGS sequence"/>
</dbReference>
<name>A0ABW5LFT5_9FLAO</name>
<evidence type="ECO:0000313" key="2">
    <source>
        <dbReference type="EMBL" id="MFD2562984.1"/>
    </source>
</evidence>
<reference evidence="3" key="1">
    <citation type="journal article" date="2019" name="Int. J. Syst. Evol. Microbiol.">
        <title>The Global Catalogue of Microorganisms (GCM) 10K type strain sequencing project: providing services to taxonomists for standard genome sequencing and annotation.</title>
        <authorList>
            <consortium name="The Broad Institute Genomics Platform"/>
            <consortium name="The Broad Institute Genome Sequencing Center for Infectious Disease"/>
            <person name="Wu L."/>
            <person name="Ma J."/>
        </authorList>
    </citation>
    <scope>NUCLEOTIDE SEQUENCE [LARGE SCALE GENOMIC DNA]</scope>
    <source>
        <strain evidence="3">KCTC 52274</strain>
    </source>
</reference>
<feature type="transmembrane region" description="Helical" evidence="1">
    <location>
        <begin position="40"/>
        <end position="61"/>
    </location>
</feature>
<feature type="transmembrane region" description="Helical" evidence="1">
    <location>
        <begin position="123"/>
        <end position="142"/>
    </location>
</feature>
<organism evidence="2 3">
    <name type="scientific">Aquimarina rubra</name>
    <dbReference type="NCBI Taxonomy" id="1920033"/>
    <lineage>
        <taxon>Bacteria</taxon>
        <taxon>Pseudomonadati</taxon>
        <taxon>Bacteroidota</taxon>
        <taxon>Flavobacteriia</taxon>
        <taxon>Flavobacteriales</taxon>
        <taxon>Flavobacteriaceae</taxon>
        <taxon>Aquimarina</taxon>
    </lineage>
</organism>
<feature type="transmembrane region" description="Helical" evidence="1">
    <location>
        <begin position="96"/>
        <end position="114"/>
    </location>
</feature>
<keyword evidence="1" id="KW-0472">Membrane</keyword>
<gene>
    <name evidence="2" type="ORF">ACFSR1_09930</name>
</gene>
<feature type="transmembrane region" description="Helical" evidence="1">
    <location>
        <begin position="68"/>
        <end position="90"/>
    </location>
</feature>
<dbReference type="EMBL" id="JBHULE010000019">
    <property type="protein sequence ID" value="MFD2562984.1"/>
    <property type="molecule type" value="Genomic_DNA"/>
</dbReference>
<keyword evidence="1" id="KW-0812">Transmembrane</keyword>
<comment type="caution">
    <text evidence="2">The sequence shown here is derived from an EMBL/GenBank/DDBJ whole genome shotgun (WGS) entry which is preliminary data.</text>
</comment>
<evidence type="ECO:0000256" key="1">
    <source>
        <dbReference type="SAM" id="Phobius"/>
    </source>
</evidence>
<protein>
    <submittedName>
        <fullName evidence="2">Uncharacterized protein</fullName>
    </submittedName>
</protein>